<keyword evidence="1 2" id="KW-0238">DNA-binding</keyword>
<proteinExistence type="predicted"/>
<dbReference type="PROSITE" id="PS50977">
    <property type="entry name" value="HTH_TETR_2"/>
    <property type="match status" value="1"/>
</dbReference>
<name>A0ABS1YDM2_9ACTN</name>
<dbReference type="Pfam" id="PF17754">
    <property type="entry name" value="TetR_C_14"/>
    <property type="match status" value="1"/>
</dbReference>
<organism evidence="4 5">
    <name type="scientific">Micromonospora tarensis</name>
    <dbReference type="NCBI Taxonomy" id="2806100"/>
    <lineage>
        <taxon>Bacteria</taxon>
        <taxon>Bacillati</taxon>
        <taxon>Actinomycetota</taxon>
        <taxon>Actinomycetes</taxon>
        <taxon>Micromonosporales</taxon>
        <taxon>Micromonosporaceae</taxon>
        <taxon>Micromonospora</taxon>
    </lineage>
</organism>
<feature type="DNA-binding region" description="H-T-H motif" evidence="2">
    <location>
        <begin position="32"/>
        <end position="51"/>
    </location>
</feature>
<dbReference type="PRINTS" id="PR00455">
    <property type="entry name" value="HTHTETR"/>
</dbReference>
<dbReference type="Pfam" id="PF00440">
    <property type="entry name" value="TetR_N"/>
    <property type="match status" value="1"/>
</dbReference>
<dbReference type="RefSeq" id="WP_203147906.1">
    <property type="nucleotide sequence ID" value="NZ_JAEVHL010000025.1"/>
</dbReference>
<dbReference type="Proteomes" id="UP000622245">
    <property type="component" value="Unassembled WGS sequence"/>
</dbReference>
<dbReference type="InterPro" id="IPR001647">
    <property type="entry name" value="HTH_TetR"/>
</dbReference>
<sequence>MGLREIHRLRTRQAIQEHAMRLFAERGFDTTTVADVAAAAEVSSMTVFRYFPTKEDLVLADDHDPIIVDHIRAQPTDQPMIQRIGTALLESTSAQSPDERAMLLARLRIGLSVPALRSRMWDGQYQTQRYIAEALADEGIDEFELWVAAGACISAATAAIVRWAERGGTEDLAELMAVALRIVIHSSDRSPS</sequence>
<gene>
    <name evidence="4" type="ORF">JM949_08625</name>
</gene>
<feature type="domain" description="HTH tetR-type" evidence="3">
    <location>
        <begin position="9"/>
        <end position="69"/>
    </location>
</feature>
<dbReference type="Gene3D" id="1.10.357.10">
    <property type="entry name" value="Tetracycline Repressor, domain 2"/>
    <property type="match status" value="1"/>
</dbReference>
<evidence type="ECO:0000313" key="4">
    <source>
        <dbReference type="EMBL" id="MBM0275513.1"/>
    </source>
</evidence>
<dbReference type="EMBL" id="JAEVHL010000025">
    <property type="protein sequence ID" value="MBM0275513.1"/>
    <property type="molecule type" value="Genomic_DNA"/>
</dbReference>
<evidence type="ECO:0000256" key="1">
    <source>
        <dbReference type="ARBA" id="ARBA00023125"/>
    </source>
</evidence>
<evidence type="ECO:0000259" key="3">
    <source>
        <dbReference type="PROSITE" id="PS50977"/>
    </source>
</evidence>
<comment type="caution">
    <text evidence="4">The sequence shown here is derived from an EMBL/GenBank/DDBJ whole genome shotgun (WGS) entry which is preliminary data.</text>
</comment>
<dbReference type="PANTHER" id="PTHR30055">
    <property type="entry name" value="HTH-TYPE TRANSCRIPTIONAL REGULATOR RUTR"/>
    <property type="match status" value="1"/>
</dbReference>
<dbReference type="InterPro" id="IPR041347">
    <property type="entry name" value="MftR_C"/>
</dbReference>
<dbReference type="InterPro" id="IPR050109">
    <property type="entry name" value="HTH-type_TetR-like_transc_reg"/>
</dbReference>
<accession>A0ABS1YDM2</accession>
<protein>
    <submittedName>
        <fullName evidence="4">TetR family transcriptional regulator</fullName>
    </submittedName>
</protein>
<dbReference type="Gene3D" id="1.10.10.60">
    <property type="entry name" value="Homeodomain-like"/>
    <property type="match status" value="1"/>
</dbReference>
<reference evidence="4 5" key="1">
    <citation type="submission" date="2021-01" db="EMBL/GenBank/DDBJ databases">
        <title>Draft genome sequence of Micromonospora sp. strain STR1s_6.</title>
        <authorList>
            <person name="Karlyshev A."/>
            <person name="Jawad R."/>
        </authorList>
    </citation>
    <scope>NUCLEOTIDE SEQUENCE [LARGE SCALE GENOMIC DNA]</scope>
    <source>
        <strain evidence="4 5">STR1S-6</strain>
    </source>
</reference>
<dbReference type="InterPro" id="IPR009057">
    <property type="entry name" value="Homeodomain-like_sf"/>
</dbReference>
<dbReference type="PANTHER" id="PTHR30055:SF226">
    <property type="entry name" value="HTH-TYPE TRANSCRIPTIONAL REGULATOR PKSA"/>
    <property type="match status" value="1"/>
</dbReference>
<keyword evidence="5" id="KW-1185">Reference proteome</keyword>
<evidence type="ECO:0000256" key="2">
    <source>
        <dbReference type="PROSITE-ProRule" id="PRU00335"/>
    </source>
</evidence>
<evidence type="ECO:0000313" key="5">
    <source>
        <dbReference type="Proteomes" id="UP000622245"/>
    </source>
</evidence>
<dbReference type="SUPFAM" id="SSF46689">
    <property type="entry name" value="Homeodomain-like"/>
    <property type="match status" value="1"/>
</dbReference>